<keyword evidence="1" id="KW-0808">Transferase</keyword>
<dbReference type="REBASE" id="46543">
    <property type="entry name" value="M.RslDORF7500P"/>
</dbReference>
<reference evidence="1 2" key="1">
    <citation type="submission" date="2012-03" db="EMBL/GenBank/DDBJ databases">
        <authorList>
            <person name="Johnson S.L."/>
            <person name="Munk A.C."/>
            <person name="Han S."/>
            <person name="Bruce D.C."/>
            <person name="Dasch G.A."/>
        </authorList>
    </citation>
    <scope>NUCLEOTIDE SEQUENCE [LARGE SCALE GENOMIC DNA]</scope>
    <source>
        <strain evidence="2">D-CWPP (RSB)</strain>
    </source>
</reference>
<organism evidence="1 2">
    <name type="scientific">Rickettsia slovaca str. D-CWPP</name>
    <dbReference type="NCBI Taxonomy" id="1105109"/>
    <lineage>
        <taxon>Bacteria</taxon>
        <taxon>Pseudomonadati</taxon>
        <taxon>Pseudomonadota</taxon>
        <taxon>Alphaproteobacteria</taxon>
        <taxon>Rickettsiales</taxon>
        <taxon>Rickettsiaceae</taxon>
        <taxon>Rickettsieae</taxon>
        <taxon>Rickettsia</taxon>
        <taxon>spotted fever group</taxon>
    </lineage>
</organism>
<dbReference type="AlphaFoldDB" id="H8LNY5"/>
<sequence>MDLRQALDQATEYAKLLYVPIVFAMNGAYCEARFVANNKELILNR</sequence>
<dbReference type="EMBL" id="CP003375">
    <property type="protein sequence ID" value="AFD20337.1"/>
    <property type="molecule type" value="Genomic_DNA"/>
</dbReference>
<dbReference type="PATRIC" id="fig|1105109.3.peg.1578"/>
<evidence type="ECO:0000313" key="1">
    <source>
        <dbReference type="EMBL" id="AFD20337.1"/>
    </source>
</evidence>
<dbReference type="HOGENOM" id="CLU_215441_0_0_5"/>
<dbReference type="GO" id="GO:0008168">
    <property type="term" value="F:methyltransferase activity"/>
    <property type="evidence" value="ECO:0007669"/>
    <property type="project" value="UniProtKB-KW"/>
</dbReference>
<gene>
    <name evidence="1" type="ORF">MC3_07510</name>
</gene>
<keyword evidence="1" id="KW-0489">Methyltransferase</keyword>
<name>H8LNY5_RICSL</name>
<evidence type="ECO:0000313" key="2">
    <source>
        <dbReference type="Proteomes" id="UP000007592"/>
    </source>
</evidence>
<dbReference type="GO" id="GO:0032259">
    <property type="term" value="P:methylation"/>
    <property type="evidence" value="ECO:0007669"/>
    <property type="project" value="UniProtKB-KW"/>
</dbReference>
<protein>
    <submittedName>
        <fullName evidence="1">Type I restriction-modification system methyltransferase subunit</fullName>
    </submittedName>
</protein>
<proteinExistence type="predicted"/>
<accession>H8LNY5</accession>
<dbReference type="KEGG" id="rsw:MC3_07510"/>
<dbReference type="Proteomes" id="UP000007592">
    <property type="component" value="Chromosome"/>
</dbReference>